<accession>A0ABN5B6Y3</accession>
<evidence type="ECO:0000256" key="5">
    <source>
        <dbReference type="SAM" id="MobiDB-lite"/>
    </source>
</evidence>
<proteinExistence type="predicted"/>
<dbReference type="Pfam" id="PF00034">
    <property type="entry name" value="Cytochrom_C"/>
    <property type="match status" value="1"/>
</dbReference>
<dbReference type="Pfam" id="PF21342">
    <property type="entry name" value="SoxA-TsdA_cyt-c"/>
    <property type="match status" value="1"/>
</dbReference>
<reference evidence="8 9" key="1">
    <citation type="submission" date="2017-03" db="EMBL/GenBank/DDBJ databases">
        <title>Complete genome sequence of Blastomonas fulva degrading microcsystin LR.</title>
        <authorList>
            <person name="Lee H.-g."/>
            <person name="Jin L."/>
            <person name="oh H.-M."/>
        </authorList>
    </citation>
    <scope>NUCLEOTIDE SEQUENCE [LARGE SCALE GENOMIC DNA]</scope>
    <source>
        <strain evidence="8 9">T2</strain>
    </source>
</reference>
<dbReference type="InterPro" id="IPR009056">
    <property type="entry name" value="Cyt_c-like_dom"/>
</dbReference>
<keyword evidence="2 4" id="KW-0479">Metal-binding</keyword>
<sequence>MGTAAKAMTGVAVFAAGVAVAMALRPDAQVSKDADTGQPAATPAAWSVPDIDALPDDPWGRTVRHGRDLIAQTAAAIGPEVADPARRLSGNNLNCQSCHLQAGTQQFGLPLVGVFADFPQYRGRSGRVNTIEDRVNGCMTRSMNGKALPEGGKDMVAIVAYLKFLSSGRPVGAPTEGRGSVKLADLARAADPVRGKAVYAQHCAVCHGSDGAGQRAGKAGDAKGYTYPPLWGADSYNNGAGMGRVTTAAGFIRSNMPLGTGWQAPVLSEEQAFDVAAYINSQPRPQRAGLERDYPRLEEKPVDAPYGPYADDFSSEQHRFGPFGPMRNPAKSSAKP</sequence>
<keyword evidence="6" id="KW-0732">Signal</keyword>
<protein>
    <submittedName>
        <fullName evidence="8">Cystathionine gamma-synthase</fullName>
    </submittedName>
</protein>
<keyword evidence="9" id="KW-1185">Reference proteome</keyword>
<gene>
    <name evidence="8" type="ORF">B5J99_16165</name>
</gene>
<evidence type="ECO:0000256" key="3">
    <source>
        <dbReference type="ARBA" id="ARBA00023004"/>
    </source>
</evidence>
<evidence type="ECO:0000313" key="8">
    <source>
        <dbReference type="EMBL" id="ASR52805.1"/>
    </source>
</evidence>
<feature type="compositionally biased region" description="Basic and acidic residues" evidence="5">
    <location>
        <begin position="289"/>
        <end position="302"/>
    </location>
</feature>
<dbReference type="EMBL" id="CP020083">
    <property type="protein sequence ID" value="ASR52805.1"/>
    <property type="molecule type" value="Genomic_DNA"/>
</dbReference>
<dbReference type="SUPFAM" id="SSF46626">
    <property type="entry name" value="Cytochrome c"/>
    <property type="match status" value="2"/>
</dbReference>
<evidence type="ECO:0000256" key="1">
    <source>
        <dbReference type="ARBA" id="ARBA00022617"/>
    </source>
</evidence>
<evidence type="ECO:0000259" key="7">
    <source>
        <dbReference type="PROSITE" id="PS51007"/>
    </source>
</evidence>
<organism evidence="8 9">
    <name type="scientific">Blastomonas fulva</name>
    <dbReference type="NCBI Taxonomy" id="1550728"/>
    <lineage>
        <taxon>Bacteria</taxon>
        <taxon>Pseudomonadati</taxon>
        <taxon>Pseudomonadota</taxon>
        <taxon>Alphaproteobacteria</taxon>
        <taxon>Sphingomonadales</taxon>
        <taxon>Sphingomonadaceae</taxon>
        <taxon>Blastomonas</taxon>
    </lineage>
</organism>
<name>A0ABN5B6Y3_9SPHN</name>
<evidence type="ECO:0000256" key="4">
    <source>
        <dbReference type="PROSITE-ProRule" id="PRU00433"/>
    </source>
</evidence>
<dbReference type="Gene3D" id="1.10.760.10">
    <property type="entry name" value="Cytochrome c-like domain"/>
    <property type="match status" value="2"/>
</dbReference>
<evidence type="ECO:0000313" key="9">
    <source>
        <dbReference type="Proteomes" id="UP000258016"/>
    </source>
</evidence>
<dbReference type="InterPro" id="IPR051459">
    <property type="entry name" value="Cytochrome_c-type_DH"/>
</dbReference>
<keyword evidence="1 4" id="KW-0349">Heme</keyword>
<feature type="region of interest" description="Disordered" evidence="5">
    <location>
        <begin position="31"/>
        <end position="52"/>
    </location>
</feature>
<dbReference type="PANTHER" id="PTHR35008:SF9">
    <property type="entry name" value="CYTOCHROME C DOMAIN-CONTAINING PROTEIN"/>
    <property type="match status" value="1"/>
</dbReference>
<dbReference type="InterPro" id="IPR036909">
    <property type="entry name" value="Cyt_c-like_dom_sf"/>
</dbReference>
<feature type="chain" id="PRO_5046416593" evidence="6">
    <location>
        <begin position="24"/>
        <end position="336"/>
    </location>
</feature>
<evidence type="ECO:0000256" key="2">
    <source>
        <dbReference type="ARBA" id="ARBA00022723"/>
    </source>
</evidence>
<dbReference type="Proteomes" id="UP000258016">
    <property type="component" value="Chromosome"/>
</dbReference>
<dbReference type="PROSITE" id="PS51007">
    <property type="entry name" value="CYTC"/>
    <property type="match status" value="1"/>
</dbReference>
<evidence type="ECO:0000256" key="6">
    <source>
        <dbReference type="SAM" id="SignalP"/>
    </source>
</evidence>
<keyword evidence="3 4" id="KW-0408">Iron</keyword>
<dbReference type="PANTHER" id="PTHR35008">
    <property type="entry name" value="BLL4482 PROTEIN-RELATED"/>
    <property type="match status" value="1"/>
</dbReference>
<feature type="signal peptide" evidence="6">
    <location>
        <begin position="1"/>
        <end position="23"/>
    </location>
</feature>
<feature type="region of interest" description="Disordered" evidence="5">
    <location>
        <begin position="284"/>
        <end position="336"/>
    </location>
</feature>
<feature type="domain" description="Cytochrome c" evidence="7">
    <location>
        <begin position="190"/>
        <end position="283"/>
    </location>
</feature>